<dbReference type="EMBL" id="PYBW01000028">
    <property type="protein sequence ID" value="PYC83424.1"/>
    <property type="molecule type" value="Genomic_DNA"/>
</dbReference>
<keyword evidence="2" id="KW-1185">Reference proteome</keyword>
<protein>
    <submittedName>
        <fullName evidence="1">XRE family transcriptional regulator</fullName>
    </submittedName>
</protein>
<evidence type="ECO:0000313" key="1">
    <source>
        <dbReference type="EMBL" id="PYC83424.1"/>
    </source>
</evidence>
<accession>A0A2V4P1H6</accession>
<evidence type="ECO:0000313" key="2">
    <source>
        <dbReference type="Proteomes" id="UP000248039"/>
    </source>
</evidence>
<name>A0A2V4P1H6_9ACTN</name>
<dbReference type="AlphaFoldDB" id="A0A2V4P1H6"/>
<reference evidence="1 2" key="1">
    <citation type="submission" date="2018-03" db="EMBL/GenBank/DDBJ databases">
        <title>Bioinformatic expansion and discovery of thiopeptide antibiotics.</title>
        <authorList>
            <person name="Schwalen C.J."/>
            <person name="Hudson G.A."/>
            <person name="Mitchell D.A."/>
        </authorList>
    </citation>
    <scope>NUCLEOTIDE SEQUENCE [LARGE SCALE GENOMIC DNA]</scope>
    <source>
        <strain evidence="1 2">ATCC 21389</strain>
    </source>
</reference>
<dbReference type="OrthoDB" id="4246696at2"/>
<sequence>MVTVPRFQLHDPDLLRTLMRRTGDGTRTSVRDLAKVAGVHASHVGELLTGHQKTATGEVAAAISGRIGVDLLVLWTPAERTANAVEQEVSV</sequence>
<dbReference type="Proteomes" id="UP000248039">
    <property type="component" value="Unassembled WGS sequence"/>
</dbReference>
<proteinExistence type="predicted"/>
<organism evidence="1 2">
    <name type="scientific">Streptomyces tateyamensis</name>
    <dbReference type="NCBI Taxonomy" id="565073"/>
    <lineage>
        <taxon>Bacteria</taxon>
        <taxon>Bacillati</taxon>
        <taxon>Actinomycetota</taxon>
        <taxon>Actinomycetes</taxon>
        <taxon>Kitasatosporales</taxon>
        <taxon>Streptomycetaceae</taxon>
        <taxon>Streptomyces</taxon>
    </lineage>
</organism>
<comment type="caution">
    <text evidence="1">The sequence shown here is derived from an EMBL/GenBank/DDBJ whole genome shotgun (WGS) entry which is preliminary data.</text>
</comment>
<gene>
    <name evidence="1" type="ORF">C7C46_08795</name>
</gene>